<feature type="compositionally biased region" description="Gly residues" evidence="1">
    <location>
        <begin position="88"/>
        <end position="97"/>
    </location>
</feature>
<dbReference type="AlphaFoldDB" id="A0A8J3UUL1"/>
<evidence type="ECO:0000313" key="2">
    <source>
        <dbReference type="EMBL" id="GII52329.1"/>
    </source>
</evidence>
<dbReference type="EMBL" id="BOOR01000005">
    <property type="protein sequence ID" value="GII52329.1"/>
    <property type="molecule type" value="Genomic_DNA"/>
</dbReference>
<protein>
    <submittedName>
        <fullName evidence="2">Uncharacterized protein</fullName>
    </submittedName>
</protein>
<feature type="region of interest" description="Disordered" evidence="1">
    <location>
        <begin position="1"/>
        <end position="51"/>
    </location>
</feature>
<name>A0A8J3UUL1_9ACTN</name>
<accession>A0A8J3UUL1</accession>
<proteinExistence type="predicted"/>
<sequence>MDGTARRRGAGLTGARPAPRGATGLLRRSDDRRLAGGPTSRRAFGSETTEAAFAPDKTGSMTLSMNARRCGAGTDKYLMWSPHVTQPRGGGLPGGSGRVAHPIVQAIGGGTSTMHRDRTQSQ</sequence>
<comment type="caution">
    <text evidence="2">The sequence shown here is derived from an EMBL/GenBank/DDBJ whole genome shotgun (WGS) entry which is preliminary data.</text>
</comment>
<reference evidence="2" key="1">
    <citation type="submission" date="2021-01" db="EMBL/GenBank/DDBJ databases">
        <title>Whole genome shotgun sequence of Planotetraspora thailandica NBRC 104271.</title>
        <authorList>
            <person name="Komaki H."/>
            <person name="Tamura T."/>
        </authorList>
    </citation>
    <scope>NUCLEOTIDE SEQUENCE</scope>
    <source>
        <strain evidence="2">NBRC 104271</strain>
    </source>
</reference>
<keyword evidence="3" id="KW-1185">Reference proteome</keyword>
<evidence type="ECO:0000313" key="3">
    <source>
        <dbReference type="Proteomes" id="UP000605992"/>
    </source>
</evidence>
<organism evidence="2 3">
    <name type="scientific">Planotetraspora thailandica</name>
    <dbReference type="NCBI Taxonomy" id="487172"/>
    <lineage>
        <taxon>Bacteria</taxon>
        <taxon>Bacillati</taxon>
        <taxon>Actinomycetota</taxon>
        <taxon>Actinomycetes</taxon>
        <taxon>Streptosporangiales</taxon>
        <taxon>Streptosporangiaceae</taxon>
        <taxon>Planotetraspora</taxon>
    </lineage>
</organism>
<feature type="region of interest" description="Disordered" evidence="1">
    <location>
        <begin position="82"/>
        <end position="101"/>
    </location>
</feature>
<gene>
    <name evidence="2" type="ORF">Pth03_07180</name>
</gene>
<dbReference type="Proteomes" id="UP000605992">
    <property type="component" value="Unassembled WGS sequence"/>
</dbReference>
<evidence type="ECO:0000256" key="1">
    <source>
        <dbReference type="SAM" id="MobiDB-lite"/>
    </source>
</evidence>
<feature type="compositionally biased region" description="Low complexity" evidence="1">
    <location>
        <begin position="13"/>
        <end position="22"/>
    </location>
</feature>